<evidence type="ECO:0000313" key="1">
    <source>
        <dbReference type="EMBL" id="RRT65395.1"/>
    </source>
</evidence>
<accession>A0A426ZN88</accession>
<protein>
    <submittedName>
        <fullName evidence="1">Uncharacterized protein</fullName>
    </submittedName>
</protein>
<organism evidence="1 2">
    <name type="scientific">Ensete ventricosum</name>
    <name type="common">Abyssinian banana</name>
    <name type="synonym">Musa ensete</name>
    <dbReference type="NCBI Taxonomy" id="4639"/>
    <lineage>
        <taxon>Eukaryota</taxon>
        <taxon>Viridiplantae</taxon>
        <taxon>Streptophyta</taxon>
        <taxon>Embryophyta</taxon>
        <taxon>Tracheophyta</taxon>
        <taxon>Spermatophyta</taxon>
        <taxon>Magnoliopsida</taxon>
        <taxon>Liliopsida</taxon>
        <taxon>Zingiberales</taxon>
        <taxon>Musaceae</taxon>
        <taxon>Ensete</taxon>
    </lineage>
</organism>
<dbReference type="EMBL" id="AMZH03005831">
    <property type="protein sequence ID" value="RRT65395.1"/>
    <property type="molecule type" value="Genomic_DNA"/>
</dbReference>
<proteinExistence type="predicted"/>
<sequence>MLLSLLPPPTISPSAFTADDFSLFFRRQRFLPLPPSLSLLSIEFPQLSLLSAATIHCLLLSMKRLRCRYCYPLPPTVRDFIAAASCCLRLRRRRCLLPATRLLTATSPVSTPVVNNILFRS</sequence>
<comment type="caution">
    <text evidence="1">The sequence shown here is derived from an EMBL/GenBank/DDBJ whole genome shotgun (WGS) entry which is preliminary data.</text>
</comment>
<evidence type="ECO:0000313" key="2">
    <source>
        <dbReference type="Proteomes" id="UP000287651"/>
    </source>
</evidence>
<reference evidence="1 2" key="1">
    <citation type="journal article" date="2014" name="Agronomy (Basel)">
        <title>A Draft Genome Sequence for Ensete ventricosum, the Drought-Tolerant Tree Against Hunger.</title>
        <authorList>
            <person name="Harrison J."/>
            <person name="Moore K.A."/>
            <person name="Paszkiewicz K."/>
            <person name="Jones T."/>
            <person name="Grant M."/>
            <person name="Ambacheew D."/>
            <person name="Muzemil S."/>
            <person name="Studholme D.J."/>
        </authorList>
    </citation>
    <scope>NUCLEOTIDE SEQUENCE [LARGE SCALE GENOMIC DNA]</scope>
</reference>
<dbReference type="Proteomes" id="UP000287651">
    <property type="component" value="Unassembled WGS sequence"/>
</dbReference>
<gene>
    <name evidence="1" type="ORF">B296_00010384</name>
</gene>
<name>A0A426ZN88_ENSVE</name>
<dbReference type="AlphaFoldDB" id="A0A426ZN88"/>